<evidence type="ECO:0000256" key="6">
    <source>
        <dbReference type="ARBA" id="ARBA00022989"/>
    </source>
</evidence>
<dbReference type="PANTHER" id="PTHR34975">
    <property type="entry name" value="SPORE GERMINATION PROTEIN A2"/>
    <property type="match status" value="1"/>
</dbReference>
<feature type="transmembrane region" description="Helical" evidence="8">
    <location>
        <begin position="103"/>
        <end position="122"/>
    </location>
</feature>
<dbReference type="RefSeq" id="WP_246427946.1">
    <property type="nucleotide sequence ID" value="NZ_JACHXK010000019.1"/>
</dbReference>
<evidence type="ECO:0000256" key="7">
    <source>
        <dbReference type="ARBA" id="ARBA00023136"/>
    </source>
</evidence>
<dbReference type="Proteomes" id="UP000570361">
    <property type="component" value="Unassembled WGS sequence"/>
</dbReference>
<feature type="transmembrane region" description="Helical" evidence="8">
    <location>
        <begin position="320"/>
        <end position="343"/>
    </location>
</feature>
<sequence>MNVMYAKAIGITQGIIGREVNSDMWLSTVLGILQGVAVAYIVAKLMQYAPEFSMVEMAGKLIGTWAGKGIAVLIFLFFLGTFATVMVTFVYHLMDYFLPEAPTILFVVAALMVGLYGAYHGLEVMSRMAFVGVFSMLTLNILVLFGSVREMDVRNILPVMDSGLVPTLWASRHFDTDWAFAVMLIALLLPHVKRSARLARVSAVSVGLAGISIVMWPIMESTVLSAEATSQYIVACMQLARSAHIGLFLHRYEMIMIAFFATSSLIQVMMCLFCASLSASKLLGLKDYRPMLLPTGAILGAFAYWIVADHMRAMEFTAHQWPLISLPIVLGLPLVIGILYLFFKDKLKANQTPS</sequence>
<evidence type="ECO:0000256" key="1">
    <source>
        <dbReference type="ARBA" id="ARBA00004141"/>
    </source>
</evidence>
<accession>A0A7W5B3I6</accession>
<keyword evidence="6 8" id="KW-1133">Transmembrane helix</keyword>
<gene>
    <name evidence="9" type="ORF">FHS18_005679</name>
</gene>
<evidence type="ECO:0000256" key="3">
    <source>
        <dbReference type="ARBA" id="ARBA00022448"/>
    </source>
</evidence>
<protein>
    <submittedName>
        <fullName evidence="9">Spore germination protein KB</fullName>
    </submittedName>
</protein>
<keyword evidence="5 8" id="KW-0812">Transmembrane</keyword>
<evidence type="ECO:0000313" key="10">
    <source>
        <dbReference type="Proteomes" id="UP000570361"/>
    </source>
</evidence>
<feature type="transmembrane region" description="Helical" evidence="8">
    <location>
        <begin position="201"/>
        <end position="219"/>
    </location>
</feature>
<feature type="transmembrane region" description="Helical" evidence="8">
    <location>
        <begin position="70"/>
        <end position="91"/>
    </location>
</feature>
<keyword evidence="3" id="KW-0813">Transport</keyword>
<organism evidence="9 10">
    <name type="scientific">Paenibacillus phyllosphaerae</name>
    <dbReference type="NCBI Taxonomy" id="274593"/>
    <lineage>
        <taxon>Bacteria</taxon>
        <taxon>Bacillati</taxon>
        <taxon>Bacillota</taxon>
        <taxon>Bacilli</taxon>
        <taxon>Bacillales</taxon>
        <taxon>Paenibacillaceae</taxon>
        <taxon>Paenibacillus</taxon>
    </lineage>
</organism>
<proteinExistence type="inferred from homology"/>
<comment type="subcellular location">
    <subcellularLocation>
        <location evidence="1">Membrane</location>
        <topology evidence="1">Multi-pass membrane protein</topology>
    </subcellularLocation>
</comment>
<feature type="transmembrane region" description="Helical" evidence="8">
    <location>
        <begin position="291"/>
        <end position="308"/>
    </location>
</feature>
<keyword evidence="7 8" id="KW-0472">Membrane</keyword>
<keyword evidence="4" id="KW-0309">Germination</keyword>
<evidence type="ECO:0000313" key="9">
    <source>
        <dbReference type="EMBL" id="MBB3113567.1"/>
    </source>
</evidence>
<comment type="caution">
    <text evidence="9">The sequence shown here is derived from an EMBL/GenBank/DDBJ whole genome shotgun (WGS) entry which is preliminary data.</text>
</comment>
<evidence type="ECO:0000256" key="2">
    <source>
        <dbReference type="ARBA" id="ARBA00007998"/>
    </source>
</evidence>
<dbReference type="GO" id="GO:0009847">
    <property type="term" value="P:spore germination"/>
    <property type="evidence" value="ECO:0007669"/>
    <property type="project" value="InterPro"/>
</dbReference>
<feature type="transmembrane region" description="Helical" evidence="8">
    <location>
        <begin position="254"/>
        <end position="279"/>
    </location>
</feature>
<evidence type="ECO:0000256" key="5">
    <source>
        <dbReference type="ARBA" id="ARBA00022692"/>
    </source>
</evidence>
<dbReference type="Pfam" id="PF03845">
    <property type="entry name" value="Spore_permease"/>
    <property type="match status" value="1"/>
</dbReference>
<evidence type="ECO:0000256" key="4">
    <source>
        <dbReference type="ARBA" id="ARBA00022544"/>
    </source>
</evidence>
<comment type="similarity">
    <text evidence="2">Belongs to the amino acid-polyamine-organocation (APC) superfamily. Spore germination protein (SGP) (TC 2.A.3.9) family.</text>
</comment>
<dbReference type="GO" id="GO:0016020">
    <property type="term" value="C:membrane"/>
    <property type="evidence" value="ECO:0007669"/>
    <property type="project" value="UniProtKB-SubCell"/>
</dbReference>
<keyword evidence="10" id="KW-1185">Reference proteome</keyword>
<reference evidence="9 10" key="1">
    <citation type="submission" date="2020-08" db="EMBL/GenBank/DDBJ databases">
        <title>Genomic Encyclopedia of Type Strains, Phase III (KMG-III): the genomes of soil and plant-associated and newly described type strains.</title>
        <authorList>
            <person name="Whitman W."/>
        </authorList>
    </citation>
    <scope>NUCLEOTIDE SEQUENCE [LARGE SCALE GENOMIC DNA]</scope>
    <source>
        <strain evidence="9 10">CECT 5862</strain>
    </source>
</reference>
<evidence type="ECO:0000256" key="8">
    <source>
        <dbReference type="SAM" id="Phobius"/>
    </source>
</evidence>
<dbReference type="EMBL" id="JACHXK010000019">
    <property type="protein sequence ID" value="MBB3113567.1"/>
    <property type="molecule type" value="Genomic_DNA"/>
</dbReference>
<dbReference type="AlphaFoldDB" id="A0A7W5B3I6"/>
<dbReference type="NCBIfam" id="TIGR00912">
    <property type="entry name" value="2A0309"/>
    <property type="match status" value="1"/>
</dbReference>
<name>A0A7W5B3I6_9BACL</name>
<feature type="transmembrane region" description="Helical" evidence="8">
    <location>
        <begin position="24"/>
        <end position="43"/>
    </location>
</feature>
<dbReference type="InterPro" id="IPR004761">
    <property type="entry name" value="Spore_GerAB"/>
</dbReference>
<dbReference type="PANTHER" id="PTHR34975:SF2">
    <property type="entry name" value="SPORE GERMINATION PROTEIN A2"/>
    <property type="match status" value="1"/>
</dbReference>
<feature type="transmembrane region" description="Helical" evidence="8">
    <location>
        <begin position="129"/>
        <end position="148"/>
    </location>
</feature>